<keyword evidence="1" id="KW-1003">Cell membrane</keyword>
<dbReference type="PANTHER" id="PTHR30518">
    <property type="entry name" value="ENDOLYTIC MUREIN TRANSGLYCOSYLASE"/>
    <property type="match status" value="1"/>
</dbReference>
<keyword evidence="4 7" id="KW-0472">Membrane</keyword>
<protein>
    <recommendedName>
        <fullName evidence="9">Endolytic murein transglycosylase</fullName>
    </recommendedName>
</protein>
<evidence type="ECO:0000313" key="8">
    <source>
        <dbReference type="EMBL" id="KKN05937.1"/>
    </source>
</evidence>
<dbReference type="HAMAP" id="MF_02065">
    <property type="entry name" value="MltG"/>
    <property type="match status" value="1"/>
</dbReference>
<evidence type="ECO:0000256" key="6">
    <source>
        <dbReference type="ARBA" id="ARBA00023316"/>
    </source>
</evidence>
<keyword evidence="6" id="KW-0961">Cell wall biogenesis/degradation</keyword>
<dbReference type="NCBIfam" id="TIGR00247">
    <property type="entry name" value="endolytic transglycosylase MltG"/>
    <property type="match status" value="1"/>
</dbReference>
<proteinExistence type="inferred from homology"/>
<dbReference type="AlphaFoldDB" id="A0A0F9N2I9"/>
<dbReference type="Pfam" id="PF02618">
    <property type="entry name" value="YceG"/>
    <property type="match status" value="1"/>
</dbReference>
<name>A0A0F9N2I9_9ZZZZ</name>
<evidence type="ECO:0000256" key="7">
    <source>
        <dbReference type="SAM" id="Phobius"/>
    </source>
</evidence>
<dbReference type="CDD" id="cd08010">
    <property type="entry name" value="MltG_like"/>
    <property type="match status" value="1"/>
</dbReference>
<reference evidence="8" key="1">
    <citation type="journal article" date="2015" name="Nature">
        <title>Complex archaea that bridge the gap between prokaryotes and eukaryotes.</title>
        <authorList>
            <person name="Spang A."/>
            <person name="Saw J.H."/>
            <person name="Jorgensen S.L."/>
            <person name="Zaremba-Niedzwiedzka K."/>
            <person name="Martijn J."/>
            <person name="Lind A.E."/>
            <person name="van Eijk R."/>
            <person name="Schleper C."/>
            <person name="Guy L."/>
            <person name="Ettema T.J."/>
        </authorList>
    </citation>
    <scope>NUCLEOTIDE SEQUENCE</scope>
</reference>
<evidence type="ECO:0000256" key="4">
    <source>
        <dbReference type="ARBA" id="ARBA00023136"/>
    </source>
</evidence>
<dbReference type="Gene3D" id="3.30.1490.480">
    <property type="entry name" value="Endolytic murein transglycosylase"/>
    <property type="match status" value="1"/>
</dbReference>
<dbReference type="GO" id="GO:0071555">
    <property type="term" value="P:cell wall organization"/>
    <property type="evidence" value="ECO:0007669"/>
    <property type="project" value="UniProtKB-KW"/>
</dbReference>
<feature type="transmembrane region" description="Helical" evidence="7">
    <location>
        <begin position="12"/>
        <end position="32"/>
    </location>
</feature>
<dbReference type="PANTHER" id="PTHR30518:SF2">
    <property type="entry name" value="ENDOLYTIC MUREIN TRANSGLYCOSYLASE"/>
    <property type="match status" value="1"/>
</dbReference>
<evidence type="ECO:0000256" key="2">
    <source>
        <dbReference type="ARBA" id="ARBA00022692"/>
    </source>
</evidence>
<comment type="caution">
    <text evidence="8">The sequence shown here is derived from an EMBL/GenBank/DDBJ whole genome shotgun (WGS) entry which is preliminary data.</text>
</comment>
<keyword evidence="5" id="KW-0456">Lyase</keyword>
<evidence type="ECO:0000256" key="3">
    <source>
        <dbReference type="ARBA" id="ARBA00022989"/>
    </source>
</evidence>
<evidence type="ECO:0000256" key="5">
    <source>
        <dbReference type="ARBA" id="ARBA00023239"/>
    </source>
</evidence>
<dbReference type="GO" id="GO:0016829">
    <property type="term" value="F:lyase activity"/>
    <property type="evidence" value="ECO:0007669"/>
    <property type="project" value="UniProtKB-KW"/>
</dbReference>
<sequence>MLKKIKLKQTISIILLLVTAGVFIYFAAKAILPGPKESVAIVIPEGSSVNDITKILEEKEIVTNGLVFKFYVFASGETEKLLPGRYILNKSSAYRQIIADLVEGPKRISYKVTIPEGFTLKQIGKRLSKTGGLSNKEFTVMADDSRLYKYDFLKYNKAGHLEGYLFPETYTLDAETQVAEVINMMLRQFEKEYKSLKKTKTPVKLDLHQIVTVASLVEREAKLKEERPFIAGVIYNRLKKKMKLEIDATIQYALKERKKKITLKDLEIDSPYNTYKHVGLPPSPIGSPGIDSLKAALNPAKRNYLYYVLVDEKTGKHFFTNNYQEFLKVKHKKGK</sequence>
<evidence type="ECO:0008006" key="9">
    <source>
        <dbReference type="Google" id="ProtNLM"/>
    </source>
</evidence>
<gene>
    <name evidence="8" type="ORF">LCGC14_1082300</name>
</gene>
<organism evidence="8">
    <name type="scientific">marine sediment metagenome</name>
    <dbReference type="NCBI Taxonomy" id="412755"/>
    <lineage>
        <taxon>unclassified sequences</taxon>
        <taxon>metagenomes</taxon>
        <taxon>ecological metagenomes</taxon>
    </lineage>
</organism>
<evidence type="ECO:0000256" key="1">
    <source>
        <dbReference type="ARBA" id="ARBA00022475"/>
    </source>
</evidence>
<keyword evidence="3 7" id="KW-1133">Transmembrane helix</keyword>
<keyword evidence="2 7" id="KW-0812">Transmembrane</keyword>
<dbReference type="InterPro" id="IPR003770">
    <property type="entry name" value="MLTG-like"/>
</dbReference>
<accession>A0A0F9N2I9</accession>
<dbReference type="EMBL" id="LAZR01004746">
    <property type="protein sequence ID" value="KKN05937.1"/>
    <property type="molecule type" value="Genomic_DNA"/>
</dbReference>